<dbReference type="FunFam" id="3.40.30.10:FF:000001">
    <property type="entry name" value="Thioredoxin"/>
    <property type="match status" value="1"/>
</dbReference>
<feature type="site" description="Contributes to redox potential value" evidence="8">
    <location>
        <position position="32"/>
    </location>
</feature>
<evidence type="ECO:0000256" key="1">
    <source>
        <dbReference type="ARBA" id="ARBA00008987"/>
    </source>
</evidence>
<protein>
    <recommendedName>
        <fullName evidence="6 7">Thioredoxin</fullName>
    </recommendedName>
</protein>
<dbReference type="OrthoDB" id="9790390at2"/>
<evidence type="ECO:0000256" key="9">
    <source>
        <dbReference type="PIRSR" id="PIRSR000077-4"/>
    </source>
</evidence>
<dbReference type="InterPro" id="IPR036249">
    <property type="entry name" value="Thioredoxin-like_sf"/>
</dbReference>
<evidence type="ECO:0000256" key="5">
    <source>
        <dbReference type="ARBA" id="ARBA00023284"/>
    </source>
</evidence>
<dbReference type="GO" id="GO:0015035">
    <property type="term" value="F:protein-disulfide reductase activity"/>
    <property type="evidence" value="ECO:0007669"/>
    <property type="project" value="UniProtKB-UniRule"/>
</dbReference>
<evidence type="ECO:0000313" key="11">
    <source>
        <dbReference type="EMBL" id="OZC03522.1"/>
    </source>
</evidence>
<dbReference type="Proteomes" id="UP000216446">
    <property type="component" value="Unassembled WGS sequence"/>
</dbReference>
<feature type="disulfide bond" description="Redox-active" evidence="9">
    <location>
        <begin position="30"/>
        <end position="33"/>
    </location>
</feature>
<evidence type="ECO:0000313" key="12">
    <source>
        <dbReference type="Proteomes" id="UP000216446"/>
    </source>
</evidence>
<keyword evidence="12" id="KW-1185">Reference proteome</keyword>
<dbReference type="AlphaFoldDB" id="A0A259U0J9"/>
<feature type="site" description="Contributes to redox potential value" evidence="8">
    <location>
        <position position="31"/>
    </location>
</feature>
<dbReference type="PANTHER" id="PTHR45663">
    <property type="entry name" value="GEO12009P1"/>
    <property type="match status" value="1"/>
</dbReference>
<keyword evidence="4 9" id="KW-1015">Disulfide bond</keyword>
<evidence type="ECO:0000256" key="7">
    <source>
        <dbReference type="PIRNR" id="PIRNR000077"/>
    </source>
</evidence>
<comment type="similarity">
    <text evidence="1 7">Belongs to the thioredoxin family.</text>
</comment>
<comment type="caution">
    <text evidence="11">The sequence shown here is derived from an EMBL/GenBank/DDBJ whole genome shotgun (WGS) entry which is preliminary data.</text>
</comment>
<dbReference type="FunCoup" id="A0A259U0J9">
    <property type="interactions" value="512"/>
</dbReference>
<proteinExistence type="inferred from homology"/>
<evidence type="ECO:0000256" key="6">
    <source>
        <dbReference type="NCBIfam" id="TIGR01068"/>
    </source>
</evidence>
<keyword evidence="3" id="KW-0249">Electron transport</keyword>
<dbReference type="PRINTS" id="PR00421">
    <property type="entry name" value="THIOREDOXIN"/>
</dbReference>
<feature type="active site" description="Nucleophile" evidence="8">
    <location>
        <position position="33"/>
    </location>
</feature>
<dbReference type="SUPFAM" id="SSF52833">
    <property type="entry name" value="Thioredoxin-like"/>
    <property type="match status" value="1"/>
</dbReference>
<organism evidence="11 12">
    <name type="scientific">Rubricoccus marinus</name>
    <dbReference type="NCBI Taxonomy" id="716817"/>
    <lineage>
        <taxon>Bacteria</taxon>
        <taxon>Pseudomonadati</taxon>
        <taxon>Rhodothermota</taxon>
        <taxon>Rhodothermia</taxon>
        <taxon>Rhodothermales</taxon>
        <taxon>Rubricoccaceae</taxon>
        <taxon>Rubricoccus</taxon>
    </lineage>
</organism>
<feature type="active site" description="Nucleophile" evidence="8">
    <location>
        <position position="30"/>
    </location>
</feature>
<dbReference type="InterPro" id="IPR017937">
    <property type="entry name" value="Thioredoxin_CS"/>
</dbReference>
<dbReference type="RefSeq" id="WP_094548973.1">
    <property type="nucleotide sequence ID" value="NZ_MQWB01000001.1"/>
</dbReference>
<dbReference type="GO" id="GO:0005829">
    <property type="term" value="C:cytosol"/>
    <property type="evidence" value="ECO:0007669"/>
    <property type="project" value="TreeGrafter"/>
</dbReference>
<evidence type="ECO:0000259" key="10">
    <source>
        <dbReference type="PROSITE" id="PS51352"/>
    </source>
</evidence>
<accession>A0A259U0J9</accession>
<reference evidence="11 12" key="1">
    <citation type="submission" date="2016-11" db="EMBL/GenBank/DDBJ databases">
        <title>Study of marine rhodopsin-containing bacteria.</title>
        <authorList>
            <person name="Yoshizawa S."/>
            <person name="Kumagai Y."/>
            <person name="Kogure K."/>
        </authorList>
    </citation>
    <scope>NUCLEOTIDE SEQUENCE [LARGE SCALE GENOMIC DNA]</scope>
    <source>
        <strain evidence="11 12">SG-29</strain>
    </source>
</reference>
<evidence type="ECO:0000256" key="3">
    <source>
        <dbReference type="ARBA" id="ARBA00022982"/>
    </source>
</evidence>
<name>A0A259U0J9_9BACT</name>
<feature type="domain" description="Thioredoxin" evidence="10">
    <location>
        <begin position="1"/>
        <end position="106"/>
    </location>
</feature>
<dbReference type="PROSITE" id="PS51352">
    <property type="entry name" value="THIOREDOXIN_2"/>
    <property type="match status" value="1"/>
</dbReference>
<dbReference type="PROSITE" id="PS00194">
    <property type="entry name" value="THIOREDOXIN_1"/>
    <property type="match status" value="1"/>
</dbReference>
<evidence type="ECO:0000256" key="4">
    <source>
        <dbReference type="ARBA" id="ARBA00023157"/>
    </source>
</evidence>
<dbReference type="EMBL" id="MQWB01000001">
    <property type="protein sequence ID" value="OZC03522.1"/>
    <property type="molecule type" value="Genomic_DNA"/>
</dbReference>
<keyword evidence="5 9" id="KW-0676">Redox-active center</keyword>
<dbReference type="Pfam" id="PF00085">
    <property type="entry name" value="Thioredoxin"/>
    <property type="match status" value="1"/>
</dbReference>
<dbReference type="InterPro" id="IPR005746">
    <property type="entry name" value="Thioredoxin"/>
</dbReference>
<dbReference type="Gene3D" id="3.40.30.10">
    <property type="entry name" value="Glutaredoxin"/>
    <property type="match status" value="1"/>
</dbReference>
<keyword evidence="2" id="KW-0813">Transport</keyword>
<gene>
    <name evidence="11" type="ORF">BSZ36_11330</name>
</gene>
<dbReference type="NCBIfam" id="TIGR01068">
    <property type="entry name" value="thioredoxin"/>
    <property type="match status" value="1"/>
</dbReference>
<dbReference type="PANTHER" id="PTHR45663:SF11">
    <property type="entry name" value="GEO12009P1"/>
    <property type="match status" value="1"/>
</dbReference>
<evidence type="ECO:0000256" key="8">
    <source>
        <dbReference type="PIRSR" id="PIRSR000077-1"/>
    </source>
</evidence>
<dbReference type="GO" id="GO:0045454">
    <property type="term" value="P:cell redox homeostasis"/>
    <property type="evidence" value="ECO:0007669"/>
    <property type="project" value="TreeGrafter"/>
</dbReference>
<feature type="site" description="Deprotonates C-terminal active site Cys" evidence="8">
    <location>
        <position position="24"/>
    </location>
</feature>
<sequence length="109" mass="11877">MAHAVTDATFESDVLNSDQPVLVDFWATWCGPCRTIAPTIEELATEYDGRAKVVKLDVDNNPLVAQQFSIRSIPSLLFFKDGKPVDQMVGVVPKKTLADKLDSLVGQAA</sequence>
<evidence type="ECO:0000256" key="2">
    <source>
        <dbReference type="ARBA" id="ARBA00022448"/>
    </source>
</evidence>
<dbReference type="PIRSF" id="PIRSF000077">
    <property type="entry name" value="Thioredoxin"/>
    <property type="match status" value="1"/>
</dbReference>
<dbReference type="InterPro" id="IPR013766">
    <property type="entry name" value="Thioredoxin_domain"/>
</dbReference>
<dbReference type="CDD" id="cd02947">
    <property type="entry name" value="TRX_family"/>
    <property type="match status" value="1"/>
</dbReference>
<dbReference type="InParanoid" id="A0A259U0J9"/>